<evidence type="ECO:0000256" key="1">
    <source>
        <dbReference type="SAM" id="MobiDB-lite"/>
    </source>
</evidence>
<reference evidence="3" key="2">
    <citation type="submission" date="2010-01" db="EMBL/GenBank/DDBJ databases">
        <title>The complete genome of Conexibacter woesei DSM 14684.</title>
        <authorList>
            <consortium name="US DOE Joint Genome Institute (JGI-PGF)"/>
            <person name="Lucas S."/>
            <person name="Copeland A."/>
            <person name="Lapidus A."/>
            <person name="Glavina del Rio T."/>
            <person name="Dalin E."/>
            <person name="Tice H."/>
            <person name="Bruce D."/>
            <person name="Goodwin L."/>
            <person name="Pitluck S."/>
            <person name="Kyrpides N."/>
            <person name="Mavromatis K."/>
            <person name="Ivanova N."/>
            <person name="Mikhailova N."/>
            <person name="Chertkov O."/>
            <person name="Brettin T."/>
            <person name="Detter J.C."/>
            <person name="Han C."/>
            <person name="Larimer F."/>
            <person name="Land M."/>
            <person name="Hauser L."/>
            <person name="Markowitz V."/>
            <person name="Cheng J.-F."/>
            <person name="Hugenholtz P."/>
            <person name="Woyke T."/>
            <person name="Wu D."/>
            <person name="Pukall R."/>
            <person name="Steenblock K."/>
            <person name="Schneider S."/>
            <person name="Klenk H.-P."/>
            <person name="Eisen J.A."/>
        </authorList>
    </citation>
    <scope>NUCLEOTIDE SEQUENCE [LARGE SCALE GENOMIC DNA]</scope>
    <source>
        <strain evidence="3">DSM 14684 / CIP 108061 / JCM 11494 / NBRC 100937 / ID131577</strain>
    </source>
</reference>
<dbReference type="Proteomes" id="UP000008229">
    <property type="component" value="Chromosome"/>
</dbReference>
<dbReference type="AlphaFoldDB" id="D3EYU7"/>
<sequence length="163" mass="17761">MQDHCSRSAAPGAEAGRCCARRSEENDEPAVVVSREARDAIRTELMIVLRGIGEIHTAADHGDYARARALRRRHGDVLRLLDDLGWSPEDPGERFAITMPTPGLVRVLRLLEAHTVEALDAHVRDGGDHARQSVRYVLALVAACGSIVTQLVGADEPDPEREG</sequence>
<gene>
    <name evidence="2" type="ordered locus">Cwoe_1392</name>
</gene>
<feature type="region of interest" description="Disordered" evidence="1">
    <location>
        <begin position="1"/>
        <end position="27"/>
    </location>
</feature>
<evidence type="ECO:0000313" key="2">
    <source>
        <dbReference type="EMBL" id="ADB49821.1"/>
    </source>
</evidence>
<proteinExistence type="predicted"/>
<dbReference type="HOGENOM" id="CLU_153081_0_0_11"/>
<name>D3EYU7_CONWI</name>
<protein>
    <recommendedName>
        <fullName evidence="4">DUF2017 domain-containing protein</fullName>
    </recommendedName>
</protein>
<organism evidence="2 3">
    <name type="scientific">Conexibacter woesei (strain DSM 14684 / CCUG 47730 / CIP 108061 / JCM 11494 / NBRC 100937 / ID131577)</name>
    <dbReference type="NCBI Taxonomy" id="469383"/>
    <lineage>
        <taxon>Bacteria</taxon>
        <taxon>Bacillati</taxon>
        <taxon>Actinomycetota</taxon>
        <taxon>Thermoleophilia</taxon>
        <taxon>Solirubrobacterales</taxon>
        <taxon>Conexibacteraceae</taxon>
        <taxon>Conexibacter</taxon>
    </lineage>
</organism>
<dbReference type="EMBL" id="CP001854">
    <property type="protein sequence ID" value="ADB49821.1"/>
    <property type="molecule type" value="Genomic_DNA"/>
</dbReference>
<evidence type="ECO:0008006" key="4">
    <source>
        <dbReference type="Google" id="ProtNLM"/>
    </source>
</evidence>
<evidence type="ECO:0000313" key="3">
    <source>
        <dbReference type="Proteomes" id="UP000008229"/>
    </source>
</evidence>
<accession>D3EYU7</accession>
<reference evidence="2 3" key="1">
    <citation type="journal article" date="2010" name="Stand. Genomic Sci.">
        <title>Complete genome sequence of Conexibacter woesei type strain (ID131577).</title>
        <authorList>
            <person name="Pukall R."/>
            <person name="Lapidus A."/>
            <person name="Glavina Del Rio T."/>
            <person name="Copeland A."/>
            <person name="Tice H."/>
            <person name="Cheng J.-F."/>
            <person name="Lucas S."/>
            <person name="Chen F."/>
            <person name="Nolan M."/>
            <person name="Bruce D."/>
            <person name="Goodwin L."/>
            <person name="Pitluck S."/>
            <person name="Mavromatis K."/>
            <person name="Ivanova N."/>
            <person name="Ovchinnikova G."/>
            <person name="Pati A."/>
            <person name="Chen A."/>
            <person name="Palaniappan K."/>
            <person name="Land M."/>
            <person name="Hauser L."/>
            <person name="Chang Y.-J."/>
            <person name="Jeffries C.D."/>
            <person name="Chain P."/>
            <person name="Meincke L."/>
            <person name="Sims D."/>
            <person name="Brettin T."/>
            <person name="Detter J.C."/>
            <person name="Rohde M."/>
            <person name="Goeker M."/>
            <person name="Bristow J."/>
            <person name="Eisen J.A."/>
            <person name="Markowitz V."/>
            <person name="Kyrpides N.C."/>
            <person name="Klenk H.-P."/>
            <person name="Hugenholtz P."/>
        </authorList>
    </citation>
    <scope>NUCLEOTIDE SEQUENCE [LARGE SCALE GENOMIC DNA]</scope>
    <source>
        <strain evidence="3">DSM 14684 / CIP 108061 / JCM 11494 / NBRC 100937 / ID131577</strain>
    </source>
</reference>
<dbReference type="STRING" id="469383.Cwoe_1392"/>
<keyword evidence="3" id="KW-1185">Reference proteome</keyword>
<dbReference type="KEGG" id="cwo:Cwoe_1392"/>